<name>A0ABY5L5S8_9SPHN</name>
<dbReference type="SUPFAM" id="SSF56645">
    <property type="entry name" value="Acyl-CoA dehydrogenase NM domain-like"/>
    <property type="match status" value="1"/>
</dbReference>
<organism evidence="1 2">
    <name type="scientific">Sphingomonas qomolangmaensis</name>
    <dbReference type="NCBI Taxonomy" id="2918765"/>
    <lineage>
        <taxon>Bacteria</taxon>
        <taxon>Pseudomonadati</taxon>
        <taxon>Pseudomonadota</taxon>
        <taxon>Alphaproteobacteria</taxon>
        <taxon>Sphingomonadales</taxon>
        <taxon>Sphingomonadaceae</taxon>
        <taxon>Sphingomonas</taxon>
    </lineage>
</organism>
<dbReference type="InterPro" id="IPR009100">
    <property type="entry name" value="AcylCoA_DH/oxidase_NM_dom_sf"/>
</dbReference>
<dbReference type="Proteomes" id="UP001058533">
    <property type="component" value="Chromosome"/>
</dbReference>
<evidence type="ECO:0000313" key="1">
    <source>
        <dbReference type="EMBL" id="UUL81428.1"/>
    </source>
</evidence>
<dbReference type="Gene3D" id="2.40.110.10">
    <property type="entry name" value="Butyryl-CoA Dehydrogenase, subunit A, domain 2"/>
    <property type="match status" value="1"/>
</dbReference>
<reference evidence="1" key="1">
    <citation type="submission" date="2022-07" db="EMBL/GenBank/DDBJ databases">
        <title>Sphingomonas sp. nov., a novel bacterium isolated from the north slope of the Mount Everest.</title>
        <authorList>
            <person name="Cui X."/>
            <person name="Liu Y."/>
        </authorList>
    </citation>
    <scope>NUCLEOTIDE SEQUENCE</scope>
    <source>
        <strain evidence="1">S5-59</strain>
    </source>
</reference>
<proteinExistence type="predicted"/>
<sequence length="339" mass="35580">MTDPTSLGAVLARYEADSVDQLPAALAALHRLLPVRGDPATPEDLLALLRMLHAIARRDLPLARLFEGHVDALQIIARYDPAIVQGAEAAAARSGIFGVWNAALPDEPLRVVDGKLHGGKSFASGAGVLTHALAGADTVDGNRLVLIDLAASRPAIDRSRWQVVGMQRSESHVVRWDGAPPASFGFVGDPGDYAREPFFSGGALRFVACHAGGVAALFDHVRDHLLTTERAEDPHQAGRLAELYTAAESAAAAIRTAAAAWGQPGFVDHVAAARMIVTACAERAILTAQTAVGVGGMFITHPLSAALTDLMVYIRQPMPDAQRMRVGKAAAGGLLDPGL</sequence>
<accession>A0ABY5L5S8</accession>
<keyword evidence="2" id="KW-1185">Reference proteome</keyword>
<dbReference type="RefSeq" id="WP_256505105.1">
    <property type="nucleotide sequence ID" value="NZ_CP101740.1"/>
</dbReference>
<evidence type="ECO:0000313" key="2">
    <source>
        <dbReference type="Proteomes" id="UP001058533"/>
    </source>
</evidence>
<dbReference type="SUPFAM" id="SSF47203">
    <property type="entry name" value="Acyl-CoA dehydrogenase C-terminal domain-like"/>
    <property type="match status" value="1"/>
</dbReference>
<dbReference type="EMBL" id="CP101740">
    <property type="protein sequence ID" value="UUL81428.1"/>
    <property type="molecule type" value="Genomic_DNA"/>
</dbReference>
<dbReference type="InterPro" id="IPR046373">
    <property type="entry name" value="Acyl-CoA_Oxase/DH_mid-dom_sf"/>
</dbReference>
<dbReference type="InterPro" id="IPR036250">
    <property type="entry name" value="AcylCo_DH-like_C"/>
</dbReference>
<protein>
    <submittedName>
        <fullName evidence="1">Acyl-CoA dehydrogenase</fullName>
    </submittedName>
</protein>
<gene>
    <name evidence="1" type="ORF">NMP03_09395</name>
</gene>